<keyword evidence="6 9" id="KW-0067">ATP-binding</keyword>
<evidence type="ECO:0000313" key="11">
    <source>
        <dbReference type="EMBL" id="KAF6003581.1"/>
    </source>
</evidence>
<keyword evidence="12" id="KW-1185">Reference proteome</keyword>
<proteinExistence type="inferred from homology"/>
<feature type="binding site" evidence="7">
    <location>
        <position position="92"/>
    </location>
    <ligand>
        <name>ATP</name>
        <dbReference type="ChEBI" id="CHEBI:30616"/>
    </ligand>
</feature>
<protein>
    <recommendedName>
        <fullName evidence="9">Nucleoside diphosphate kinase</fullName>
        <ecNumber evidence="9">2.7.4.6</ecNumber>
    </recommendedName>
</protein>
<accession>A0A7J7IMP2</accession>
<gene>
    <name evidence="11" type="primary">NDK1</name>
    <name evidence="11" type="ORF">F1559_002951</name>
</gene>
<reference evidence="11 12" key="1">
    <citation type="journal article" date="2020" name="J. Phycol.">
        <title>Comparative genome analysis reveals Cyanidiococcus gen. nov., a new extremophilic red algal genus sister to Cyanidioschyzon (Cyanidioschyzonaceae, Rhodophyta).</title>
        <authorList>
            <person name="Liu S.-L."/>
            <person name="Chiang Y.-R."/>
            <person name="Yoon H.S."/>
            <person name="Fu H.-Y."/>
        </authorList>
    </citation>
    <scope>NUCLEOTIDE SEQUENCE [LARGE SCALE GENOMIC DNA]</scope>
    <source>
        <strain evidence="11 12">THAL066</strain>
    </source>
</reference>
<dbReference type="NCBIfam" id="NF001908">
    <property type="entry name" value="PRK00668.1"/>
    <property type="match status" value="1"/>
</dbReference>
<dbReference type="InterPro" id="IPR034907">
    <property type="entry name" value="NDK-like_dom"/>
</dbReference>
<evidence type="ECO:0000259" key="10">
    <source>
        <dbReference type="SMART" id="SM00562"/>
    </source>
</evidence>
<dbReference type="PROSITE" id="PS51374">
    <property type="entry name" value="NDPK_LIKE"/>
    <property type="match status" value="1"/>
</dbReference>
<dbReference type="PRINTS" id="PR01243">
    <property type="entry name" value="NUCDPKINASE"/>
</dbReference>
<feature type="binding site" evidence="7">
    <location>
        <position position="86"/>
    </location>
    <ligand>
        <name>ATP</name>
        <dbReference type="ChEBI" id="CHEBI:30616"/>
    </ligand>
</feature>
<comment type="catalytic activity">
    <reaction evidence="9">
        <text>a 2'-deoxyribonucleoside 5'-diphosphate + ATP = a 2'-deoxyribonucleoside 5'-triphosphate + ADP</text>
        <dbReference type="Rhea" id="RHEA:44640"/>
        <dbReference type="ChEBI" id="CHEBI:30616"/>
        <dbReference type="ChEBI" id="CHEBI:61560"/>
        <dbReference type="ChEBI" id="CHEBI:73316"/>
        <dbReference type="ChEBI" id="CHEBI:456216"/>
        <dbReference type="EC" id="2.7.4.6"/>
    </reaction>
</comment>
<evidence type="ECO:0000256" key="2">
    <source>
        <dbReference type="ARBA" id="ARBA00008142"/>
    </source>
</evidence>
<dbReference type="InterPro" id="IPR023005">
    <property type="entry name" value="Nucleoside_diP_kinase_AS"/>
</dbReference>
<dbReference type="Proteomes" id="UP000530660">
    <property type="component" value="Unassembled WGS sequence"/>
</dbReference>
<dbReference type="PROSITE" id="PS00469">
    <property type="entry name" value="NDPK"/>
    <property type="match status" value="1"/>
</dbReference>
<dbReference type="Pfam" id="PF00334">
    <property type="entry name" value="NDK"/>
    <property type="match status" value="1"/>
</dbReference>
<dbReference type="GO" id="GO:0006183">
    <property type="term" value="P:GTP biosynthetic process"/>
    <property type="evidence" value="ECO:0007669"/>
    <property type="project" value="InterPro"/>
</dbReference>
<feature type="binding site" evidence="7">
    <location>
        <position position="103"/>
    </location>
    <ligand>
        <name>ATP</name>
        <dbReference type="ChEBI" id="CHEBI:30616"/>
    </ligand>
</feature>
<dbReference type="InterPro" id="IPR001564">
    <property type="entry name" value="Nucleoside_diP_kinase"/>
</dbReference>
<feature type="binding site" evidence="7">
    <location>
        <position position="113"/>
    </location>
    <ligand>
        <name>ATP</name>
        <dbReference type="ChEBI" id="CHEBI:30616"/>
    </ligand>
</feature>
<keyword evidence="3 9" id="KW-0808">Transferase</keyword>
<dbReference type="SMART" id="SM00562">
    <property type="entry name" value="NDK"/>
    <property type="match status" value="1"/>
</dbReference>
<evidence type="ECO:0000256" key="5">
    <source>
        <dbReference type="ARBA" id="ARBA00022777"/>
    </source>
</evidence>
<comment type="caution">
    <text evidence="11">The sequence shown here is derived from an EMBL/GenBank/DDBJ whole genome shotgun (WGS) entry which is preliminary data.</text>
</comment>
<name>A0A7J7IMP2_9RHOD</name>
<organism evidence="11 12">
    <name type="scientific">Cyanidiococcus yangmingshanensis</name>
    <dbReference type="NCBI Taxonomy" id="2690220"/>
    <lineage>
        <taxon>Eukaryota</taxon>
        <taxon>Rhodophyta</taxon>
        <taxon>Bangiophyceae</taxon>
        <taxon>Cyanidiales</taxon>
        <taxon>Cyanidiaceae</taxon>
        <taxon>Cyanidiococcus</taxon>
    </lineage>
</organism>
<evidence type="ECO:0000256" key="4">
    <source>
        <dbReference type="ARBA" id="ARBA00022741"/>
    </source>
</evidence>
<dbReference type="GO" id="GO:0005524">
    <property type="term" value="F:ATP binding"/>
    <property type="evidence" value="ECO:0007669"/>
    <property type="project" value="UniProtKB-KW"/>
</dbReference>
<dbReference type="HAMAP" id="MF_00451">
    <property type="entry name" value="NDP_kinase"/>
    <property type="match status" value="1"/>
</dbReference>
<keyword evidence="4 9" id="KW-0547">Nucleotide-binding</keyword>
<dbReference type="OrthoDB" id="2162449at2759"/>
<feature type="binding site" evidence="7">
    <location>
        <position position="10"/>
    </location>
    <ligand>
        <name>ATP</name>
        <dbReference type="ChEBI" id="CHEBI:30616"/>
    </ligand>
</feature>
<dbReference type="EC" id="2.7.4.6" evidence="9"/>
<evidence type="ECO:0000313" key="12">
    <source>
        <dbReference type="Proteomes" id="UP000530660"/>
    </source>
</evidence>
<dbReference type="AlphaFoldDB" id="A0A7J7IMP2"/>
<sequence length="153" mass="16876">MEETTFIMIKPDGIQRRLVAPIIARFENRGFTLVAIKLVHASESLIDQHYAELTSKPFYPGLKQYMLSGPVVAMVWKGKSAAALGRAIVGATNPKESAPGTIRGDYCNDVGRNVVHASDSVESAKREIALWFKPEEIAHYAPCDLGWVYENVA</sequence>
<comment type="cofactor">
    <cofactor evidence="1">
        <name>Mg(2+)</name>
        <dbReference type="ChEBI" id="CHEBI:18420"/>
    </cofactor>
</comment>
<dbReference type="EMBL" id="VWRR01000006">
    <property type="protein sequence ID" value="KAF6003581.1"/>
    <property type="molecule type" value="Genomic_DNA"/>
</dbReference>
<keyword evidence="5 9" id="KW-0418">Kinase</keyword>
<dbReference type="CDD" id="cd04413">
    <property type="entry name" value="NDPk_I"/>
    <property type="match status" value="1"/>
</dbReference>
<evidence type="ECO:0000256" key="7">
    <source>
        <dbReference type="PROSITE-ProRule" id="PRU00706"/>
    </source>
</evidence>
<dbReference type="GO" id="GO:0006241">
    <property type="term" value="P:CTP biosynthetic process"/>
    <property type="evidence" value="ECO:0007669"/>
    <property type="project" value="InterPro"/>
</dbReference>
<dbReference type="Gene3D" id="3.30.70.141">
    <property type="entry name" value="Nucleoside diphosphate kinase-like domain"/>
    <property type="match status" value="1"/>
</dbReference>
<dbReference type="PANTHER" id="PTHR11349">
    <property type="entry name" value="NUCLEOSIDE DIPHOSPHATE KINASE"/>
    <property type="match status" value="1"/>
</dbReference>
<dbReference type="SUPFAM" id="SSF54919">
    <property type="entry name" value="Nucleoside diphosphate kinase, NDK"/>
    <property type="match status" value="1"/>
</dbReference>
<feature type="binding site" evidence="7">
    <location>
        <position position="58"/>
    </location>
    <ligand>
        <name>ATP</name>
        <dbReference type="ChEBI" id="CHEBI:30616"/>
    </ligand>
</feature>
<dbReference type="GO" id="GO:0004550">
    <property type="term" value="F:nucleoside diphosphate kinase activity"/>
    <property type="evidence" value="ECO:0007669"/>
    <property type="project" value="UniProtKB-EC"/>
</dbReference>
<evidence type="ECO:0000256" key="6">
    <source>
        <dbReference type="ARBA" id="ARBA00022840"/>
    </source>
</evidence>
<evidence type="ECO:0000256" key="9">
    <source>
        <dbReference type="RuleBase" id="RU004013"/>
    </source>
</evidence>
<dbReference type="GO" id="GO:0006228">
    <property type="term" value="P:UTP biosynthetic process"/>
    <property type="evidence" value="ECO:0007669"/>
    <property type="project" value="InterPro"/>
</dbReference>
<dbReference type="InterPro" id="IPR036850">
    <property type="entry name" value="NDK-like_dom_sf"/>
</dbReference>
<comment type="similarity">
    <text evidence="2 7 8">Belongs to the NDK family.</text>
</comment>
<feature type="domain" description="Nucleoside diphosphate kinase-like" evidence="10">
    <location>
        <begin position="2"/>
        <end position="139"/>
    </location>
</feature>
<evidence type="ECO:0000256" key="8">
    <source>
        <dbReference type="RuleBase" id="RU004011"/>
    </source>
</evidence>
<feature type="active site" description="Pros-phosphohistidine intermediate" evidence="7">
    <location>
        <position position="116"/>
    </location>
</feature>
<evidence type="ECO:0000256" key="3">
    <source>
        <dbReference type="ARBA" id="ARBA00022679"/>
    </source>
</evidence>
<dbReference type="FunFam" id="3.30.70.141:FF:000002">
    <property type="entry name" value="Nucleoside diphosphate kinase"/>
    <property type="match status" value="1"/>
</dbReference>
<evidence type="ECO:0000256" key="1">
    <source>
        <dbReference type="ARBA" id="ARBA00001946"/>
    </source>
</evidence>